<accession>A0A0V1HR82</accession>
<dbReference type="AlphaFoldDB" id="A0A0V1HR82"/>
<proteinExistence type="predicted"/>
<organism evidence="1 2">
    <name type="scientific">Trichinella zimbabwensis</name>
    <dbReference type="NCBI Taxonomy" id="268475"/>
    <lineage>
        <taxon>Eukaryota</taxon>
        <taxon>Metazoa</taxon>
        <taxon>Ecdysozoa</taxon>
        <taxon>Nematoda</taxon>
        <taxon>Enoplea</taxon>
        <taxon>Dorylaimia</taxon>
        <taxon>Trichinellida</taxon>
        <taxon>Trichinellidae</taxon>
        <taxon>Trichinella</taxon>
    </lineage>
</organism>
<dbReference type="EMBL" id="JYDP01000043">
    <property type="protein sequence ID" value="KRZ12133.1"/>
    <property type="molecule type" value="Genomic_DNA"/>
</dbReference>
<sequence>MASIPGVEPIIKRHKRGKLRLRIEEMRETLSLCLPQMCGKPLLYHLLPVYVHRLDNELKCDNPP</sequence>
<reference evidence="1 2" key="1">
    <citation type="submission" date="2015-01" db="EMBL/GenBank/DDBJ databases">
        <title>Evolution of Trichinella species and genotypes.</title>
        <authorList>
            <person name="Korhonen P.K."/>
            <person name="Edoardo P."/>
            <person name="Giuseppe L.R."/>
            <person name="Gasser R.B."/>
        </authorList>
    </citation>
    <scope>NUCLEOTIDE SEQUENCE [LARGE SCALE GENOMIC DNA]</scope>
    <source>
        <strain evidence="1">ISS1029</strain>
    </source>
</reference>
<gene>
    <name evidence="1" type="ORF">T11_2271</name>
</gene>
<name>A0A0V1HR82_9BILA</name>
<protein>
    <submittedName>
        <fullName evidence="1">Uncharacterized protein</fullName>
    </submittedName>
</protein>
<dbReference type="Proteomes" id="UP000055024">
    <property type="component" value="Unassembled WGS sequence"/>
</dbReference>
<keyword evidence="2" id="KW-1185">Reference proteome</keyword>
<evidence type="ECO:0000313" key="1">
    <source>
        <dbReference type="EMBL" id="KRZ12133.1"/>
    </source>
</evidence>
<comment type="caution">
    <text evidence="1">The sequence shown here is derived from an EMBL/GenBank/DDBJ whole genome shotgun (WGS) entry which is preliminary data.</text>
</comment>
<evidence type="ECO:0000313" key="2">
    <source>
        <dbReference type="Proteomes" id="UP000055024"/>
    </source>
</evidence>